<gene>
    <name evidence="1" type="primary">pol_1171</name>
    <name evidence="1" type="ORF">TNIN_6011</name>
</gene>
<protein>
    <submittedName>
        <fullName evidence="1">Retrovirus-related Pol polyprotein from transposon 17.6</fullName>
    </submittedName>
</protein>
<evidence type="ECO:0000313" key="1">
    <source>
        <dbReference type="EMBL" id="GFY75144.1"/>
    </source>
</evidence>
<dbReference type="Gene3D" id="2.40.70.10">
    <property type="entry name" value="Acid Proteases"/>
    <property type="match status" value="1"/>
</dbReference>
<dbReference type="OrthoDB" id="425619at2759"/>
<dbReference type="SUPFAM" id="SSF50630">
    <property type="entry name" value="Acid proteases"/>
    <property type="match status" value="1"/>
</dbReference>
<evidence type="ECO:0000313" key="2">
    <source>
        <dbReference type="Proteomes" id="UP000886998"/>
    </source>
</evidence>
<organism evidence="1 2">
    <name type="scientific">Trichonephila inaurata madagascariensis</name>
    <dbReference type="NCBI Taxonomy" id="2747483"/>
    <lineage>
        <taxon>Eukaryota</taxon>
        <taxon>Metazoa</taxon>
        <taxon>Ecdysozoa</taxon>
        <taxon>Arthropoda</taxon>
        <taxon>Chelicerata</taxon>
        <taxon>Arachnida</taxon>
        <taxon>Araneae</taxon>
        <taxon>Araneomorphae</taxon>
        <taxon>Entelegynae</taxon>
        <taxon>Araneoidea</taxon>
        <taxon>Nephilidae</taxon>
        <taxon>Trichonephila</taxon>
        <taxon>Trichonephila inaurata</taxon>
    </lineage>
</organism>
<keyword evidence="2" id="KW-1185">Reference proteome</keyword>
<dbReference type="InterPro" id="IPR021109">
    <property type="entry name" value="Peptidase_aspartic_dom_sf"/>
</dbReference>
<dbReference type="EMBL" id="BMAV01021189">
    <property type="protein sequence ID" value="GFY75144.1"/>
    <property type="molecule type" value="Genomic_DNA"/>
</dbReference>
<reference evidence="1" key="1">
    <citation type="submission" date="2020-08" db="EMBL/GenBank/DDBJ databases">
        <title>Multicomponent nature underlies the extraordinary mechanical properties of spider dragline silk.</title>
        <authorList>
            <person name="Kono N."/>
            <person name="Nakamura H."/>
            <person name="Mori M."/>
            <person name="Yoshida Y."/>
            <person name="Ohtoshi R."/>
            <person name="Malay A.D."/>
            <person name="Moran D.A.P."/>
            <person name="Tomita M."/>
            <person name="Numata K."/>
            <person name="Arakawa K."/>
        </authorList>
    </citation>
    <scope>NUCLEOTIDE SEQUENCE</scope>
</reference>
<comment type="caution">
    <text evidence="1">The sequence shown here is derived from an EMBL/GenBank/DDBJ whole genome shotgun (WGS) entry which is preliminary data.</text>
</comment>
<accession>A0A8X6YP25</accession>
<proteinExistence type="predicted"/>
<name>A0A8X6YP25_9ARAC</name>
<dbReference type="Proteomes" id="UP000886998">
    <property type="component" value="Unassembled WGS sequence"/>
</dbReference>
<sequence>MEMYQVFRDKGHLFQETTLAMSLADGQQTTGDTFTTQVMVEIEGRSVLTKFIILPKAKGNRTLLGIDFLSSAGLVLDVKNTCWYFWDNPTHKYPFGEELHTPSIAEKRCSNAFQLREEEGESLTSVQKEKLTPLLESFQNVFEPGEKQQLS</sequence>
<dbReference type="AlphaFoldDB" id="A0A8X6YP25"/>